<accession>A0A1C7LL01</accession>
<evidence type="ECO:0000313" key="1">
    <source>
        <dbReference type="EMBL" id="OBZ65393.1"/>
    </source>
</evidence>
<reference evidence="1 2" key="1">
    <citation type="submission" date="2016-03" db="EMBL/GenBank/DDBJ databases">
        <title>Whole genome sequencing of Grifola frondosa 9006-11.</title>
        <authorList>
            <person name="Min B."/>
            <person name="Park H."/>
            <person name="Kim J.-G."/>
            <person name="Cho H."/>
            <person name="Oh Y.-L."/>
            <person name="Kong W.-S."/>
            <person name="Choi I.-G."/>
        </authorList>
    </citation>
    <scope>NUCLEOTIDE SEQUENCE [LARGE SCALE GENOMIC DNA]</scope>
    <source>
        <strain evidence="1 2">9006-11</strain>
    </source>
</reference>
<dbReference type="EMBL" id="LUGG01000044">
    <property type="protein sequence ID" value="OBZ65393.1"/>
    <property type="molecule type" value="Genomic_DNA"/>
</dbReference>
<dbReference type="Proteomes" id="UP000092993">
    <property type="component" value="Unassembled WGS sequence"/>
</dbReference>
<evidence type="ECO:0000313" key="2">
    <source>
        <dbReference type="Proteomes" id="UP000092993"/>
    </source>
</evidence>
<organism evidence="1 2">
    <name type="scientific">Grifola frondosa</name>
    <name type="common">Maitake</name>
    <name type="synonym">Polyporus frondosus</name>
    <dbReference type="NCBI Taxonomy" id="5627"/>
    <lineage>
        <taxon>Eukaryota</taxon>
        <taxon>Fungi</taxon>
        <taxon>Dikarya</taxon>
        <taxon>Basidiomycota</taxon>
        <taxon>Agaricomycotina</taxon>
        <taxon>Agaricomycetes</taxon>
        <taxon>Polyporales</taxon>
        <taxon>Grifolaceae</taxon>
        <taxon>Grifola</taxon>
    </lineage>
</organism>
<dbReference type="AlphaFoldDB" id="A0A1C7LL01"/>
<protein>
    <submittedName>
        <fullName evidence="1">Uncharacterized protein</fullName>
    </submittedName>
</protein>
<comment type="caution">
    <text evidence="1">The sequence shown here is derived from an EMBL/GenBank/DDBJ whole genome shotgun (WGS) entry which is preliminary data.</text>
</comment>
<proteinExistence type="predicted"/>
<name>A0A1C7LL01_GRIFR</name>
<keyword evidence="2" id="KW-1185">Reference proteome</keyword>
<gene>
    <name evidence="1" type="ORF">A0H81_14564</name>
</gene>
<sequence length="83" mass="9111">MAVLARTPDREMEGCRHKQVKSAVLAAWCAAYSSETFSLPTSDEFHIVSYGEKRIDMNVQSISDGSAIDDSLKIKPASRATFS</sequence>